<evidence type="ECO:0000256" key="1">
    <source>
        <dbReference type="ARBA" id="ARBA00004305"/>
    </source>
</evidence>
<dbReference type="OMA" id="NHVGNIG"/>
<dbReference type="GO" id="GO:0005759">
    <property type="term" value="C:mitochondrial matrix"/>
    <property type="evidence" value="ECO:0007669"/>
    <property type="project" value="UniProtKB-SubCell"/>
</dbReference>
<feature type="compositionally biased region" description="Low complexity" evidence="5">
    <location>
        <begin position="58"/>
        <end position="84"/>
    </location>
</feature>
<dbReference type="Pfam" id="PF05347">
    <property type="entry name" value="Complex1_LYR"/>
    <property type="match status" value="1"/>
</dbReference>
<dbReference type="InterPro" id="IPR045295">
    <property type="entry name" value="Complex1_LYR_SDHAF1_LYRM8"/>
</dbReference>
<dbReference type="RefSeq" id="XP_015657048.1">
    <property type="nucleotide sequence ID" value="XM_015804474.1"/>
</dbReference>
<dbReference type="EMBL" id="LGTL01000013">
    <property type="protein sequence ID" value="KPA78609.1"/>
    <property type="molecule type" value="Genomic_DNA"/>
</dbReference>
<dbReference type="GO" id="GO:0034553">
    <property type="term" value="P:mitochondrial respiratory chain complex II assembly"/>
    <property type="evidence" value="ECO:0007669"/>
    <property type="project" value="InterPro"/>
</dbReference>
<comment type="subcellular location">
    <subcellularLocation>
        <location evidence="1">Mitochondrion matrix</location>
    </subcellularLocation>
</comment>
<comment type="similarity">
    <text evidence="4">Belongs to the complex I LYR family. SDHAF1 subfamily.</text>
</comment>
<evidence type="ECO:0000313" key="8">
    <source>
        <dbReference type="Proteomes" id="UP000037923"/>
    </source>
</evidence>
<dbReference type="PANTHER" id="PTHR13675">
    <property type="entry name" value="LYR MOTIF-CONTAINING PROTEIN 2"/>
    <property type="match status" value="1"/>
</dbReference>
<sequence>MKGCLQATRRVLHQRRDRGGNTHSFPFDTLTKVYRDTVYATQARYQGNPMYPERDPPRNAASDAATAAVAATSPASSSSPRSNVTNHVGNIGVMSPAATPLSEWMEELHRHPHAADGDSDHGHGQHHNHHHDDEHPHHHGGRSSSLSPSAPTRIVRDAHASSHDQHGTGFAAETGESPTTTAMEDEAVRERLRTHMFSGKRGSPQTRGPHARNTGGAAPRHSGVQVDILNMYRSMLREVGRMEDPDTRRNLTAYIRSEFDKHRDVPRKNILKIEWQLNYGKRKLEDLQAMGRHTKFSMMR</sequence>
<feature type="region of interest" description="Disordered" evidence="5">
    <location>
        <begin position="45"/>
        <end position="94"/>
    </location>
</feature>
<evidence type="ECO:0000256" key="4">
    <source>
        <dbReference type="ARBA" id="ARBA00025715"/>
    </source>
</evidence>
<name>A0A0M9FYM7_LEPPY</name>
<dbReference type="GeneID" id="26906498"/>
<dbReference type="VEuPathDB" id="TriTrypDB:LpyrH10_13_1540"/>
<comment type="caution">
    <text evidence="7">The sequence shown here is derived from an EMBL/GenBank/DDBJ whole genome shotgun (WGS) entry which is preliminary data.</text>
</comment>
<keyword evidence="2" id="KW-0496">Mitochondrion</keyword>
<dbReference type="PANTHER" id="PTHR13675:SF1">
    <property type="entry name" value="SUCCINATE DEHYDROGENASE ASSEMBLY FACTOR 1, MITOCHONDRIAL"/>
    <property type="match status" value="1"/>
</dbReference>
<proteinExistence type="inferred from homology"/>
<accession>A0A0M9FYM7</accession>
<feature type="region of interest" description="Disordered" evidence="5">
    <location>
        <begin position="112"/>
        <end position="180"/>
    </location>
</feature>
<feature type="compositionally biased region" description="Basic and acidic residues" evidence="5">
    <location>
        <begin position="112"/>
        <end position="123"/>
    </location>
</feature>
<gene>
    <name evidence="7" type="ORF">ABB37_06209</name>
</gene>
<evidence type="ECO:0000256" key="5">
    <source>
        <dbReference type="SAM" id="MobiDB-lite"/>
    </source>
</evidence>
<evidence type="ECO:0000313" key="7">
    <source>
        <dbReference type="EMBL" id="KPA78609.1"/>
    </source>
</evidence>
<feature type="region of interest" description="Disordered" evidence="5">
    <location>
        <begin position="1"/>
        <end position="25"/>
    </location>
</feature>
<feature type="domain" description="Complex 1 LYR protein" evidence="6">
    <location>
        <begin position="228"/>
        <end position="285"/>
    </location>
</feature>
<keyword evidence="8" id="KW-1185">Reference proteome</keyword>
<dbReference type="OrthoDB" id="273010at2759"/>
<dbReference type="AlphaFoldDB" id="A0A0M9FYM7"/>
<evidence type="ECO:0000256" key="2">
    <source>
        <dbReference type="ARBA" id="ARBA00023128"/>
    </source>
</evidence>
<feature type="region of interest" description="Disordered" evidence="5">
    <location>
        <begin position="196"/>
        <end position="221"/>
    </location>
</feature>
<dbReference type="Proteomes" id="UP000037923">
    <property type="component" value="Unassembled WGS sequence"/>
</dbReference>
<evidence type="ECO:0000259" key="6">
    <source>
        <dbReference type="Pfam" id="PF05347"/>
    </source>
</evidence>
<dbReference type="CDD" id="cd20268">
    <property type="entry name" value="Complex1_LYR_SDHAF1_LYRM8"/>
    <property type="match status" value="1"/>
</dbReference>
<evidence type="ECO:0000256" key="3">
    <source>
        <dbReference type="ARBA" id="ARBA00023186"/>
    </source>
</evidence>
<protein>
    <recommendedName>
        <fullName evidence="6">Complex 1 LYR protein domain-containing protein</fullName>
    </recommendedName>
</protein>
<organism evidence="7 8">
    <name type="scientific">Leptomonas pyrrhocoris</name>
    <name type="common">Firebug parasite</name>
    <dbReference type="NCBI Taxonomy" id="157538"/>
    <lineage>
        <taxon>Eukaryota</taxon>
        <taxon>Discoba</taxon>
        <taxon>Euglenozoa</taxon>
        <taxon>Kinetoplastea</taxon>
        <taxon>Metakinetoplastina</taxon>
        <taxon>Trypanosomatida</taxon>
        <taxon>Trypanosomatidae</taxon>
        <taxon>Leishmaniinae</taxon>
        <taxon>Leptomonas</taxon>
    </lineage>
</organism>
<reference evidence="7 8" key="1">
    <citation type="submission" date="2015-07" db="EMBL/GenBank/DDBJ databases">
        <title>High-quality genome of monoxenous trypanosomatid Leptomonas pyrrhocoris.</title>
        <authorList>
            <person name="Flegontov P."/>
            <person name="Butenko A."/>
            <person name="Firsov S."/>
            <person name="Vlcek C."/>
            <person name="Logacheva M.D."/>
            <person name="Field M."/>
            <person name="Filatov D."/>
            <person name="Flegontova O."/>
            <person name="Gerasimov E."/>
            <person name="Jackson A.P."/>
            <person name="Kelly S."/>
            <person name="Opperdoes F."/>
            <person name="O'Reilly A."/>
            <person name="Votypka J."/>
            <person name="Yurchenko V."/>
            <person name="Lukes J."/>
        </authorList>
    </citation>
    <scope>NUCLEOTIDE SEQUENCE [LARGE SCALE GENOMIC DNA]</scope>
    <source>
        <strain evidence="7">H10</strain>
    </source>
</reference>
<dbReference type="InterPro" id="IPR008011">
    <property type="entry name" value="Complex1_LYR_dom"/>
</dbReference>
<keyword evidence="3" id="KW-0143">Chaperone</keyword>
<feature type="compositionally biased region" description="Basic and acidic residues" evidence="5">
    <location>
        <begin position="154"/>
        <end position="166"/>
    </location>
</feature>